<organism evidence="1 2">
    <name type="scientific">Rhizobium ruizarguesonis</name>
    <dbReference type="NCBI Taxonomy" id="2081791"/>
    <lineage>
        <taxon>Bacteria</taxon>
        <taxon>Pseudomonadati</taxon>
        <taxon>Pseudomonadota</taxon>
        <taxon>Alphaproteobacteria</taxon>
        <taxon>Hyphomicrobiales</taxon>
        <taxon>Rhizobiaceae</taxon>
        <taxon>Rhizobium/Agrobacterium group</taxon>
        <taxon>Rhizobium</taxon>
    </lineage>
</organism>
<sequence length="161" mass="17713">MIEHRAFFGDGEKTFAFPNRELIAELEHKTGQPIGALFRRFQSHDFSFSDLTEVIRLGLIGGGASPADADRLVSVYSIGRPLTESFLVALGIITALFLGTEEDNDESAAFSTSIPPMMTSAFPRTKRGRPQRPAISQQRSAPPMRTTPNERTPRIQGRAHG</sequence>
<reference evidence="1" key="1">
    <citation type="submission" date="2024-10" db="EMBL/GenBank/DDBJ databases">
        <title>Strain of Rhizobium-related bacteria isolated fromm roots of Vavilovia formosa.</title>
        <authorList>
            <person name="Kimeklis A."/>
            <person name="Afonin A."/>
        </authorList>
    </citation>
    <scope>NUCLEOTIDE SEQUENCE</scope>
    <source>
        <strain evidence="1">Vaf-46</strain>
    </source>
</reference>
<dbReference type="Proteomes" id="UP000078465">
    <property type="component" value="Chromosome"/>
</dbReference>
<protein>
    <submittedName>
        <fullName evidence="1">Gene transfer agent family protein</fullName>
    </submittedName>
</protein>
<evidence type="ECO:0000313" key="1">
    <source>
        <dbReference type="EMBL" id="XKM39119.1"/>
    </source>
</evidence>
<proteinExistence type="predicted"/>
<name>A0ACD5EJB2_9HYPH</name>
<dbReference type="EMBL" id="CP171853">
    <property type="protein sequence ID" value="XKM39119.1"/>
    <property type="molecule type" value="Genomic_DNA"/>
</dbReference>
<accession>A0ACD5EJB2</accession>
<gene>
    <name evidence="1" type="ORF">A4U53_022690</name>
</gene>
<evidence type="ECO:0000313" key="2">
    <source>
        <dbReference type="Proteomes" id="UP000078465"/>
    </source>
</evidence>